<name>C4QV18_KOMPG</name>
<dbReference type="PANTHER" id="PTHR46462">
    <property type="entry name" value="UPSET, ISOFORM A"/>
    <property type="match status" value="1"/>
</dbReference>
<dbReference type="GO" id="GO:0006355">
    <property type="term" value="P:regulation of DNA-templated transcription"/>
    <property type="evidence" value="ECO:0007669"/>
    <property type="project" value="TreeGrafter"/>
</dbReference>
<proteinExistence type="predicted"/>
<protein>
    <submittedName>
        <fullName evidence="7">Defining member of the SET3 histone deacetylase complex</fullName>
    </submittedName>
</protein>
<dbReference type="FunCoup" id="C4QV18">
    <property type="interactions" value="156"/>
</dbReference>
<feature type="compositionally biased region" description="Low complexity" evidence="5">
    <location>
        <begin position="225"/>
        <end position="239"/>
    </location>
</feature>
<sequence>MSQDNNESSPIKDQDAAALLMLFQSQPQNYHRPNQQQQQPSQSSYIYQAPSHIPDKTEQLPHLPRIFDYEVPNQQQQQQQQQQQHQQHQQHQRQQSQSKQSQQPLSSYHLRPPFSASNESHGKEQNALTPVSSANNDGDKNGSKMSDNNTSPGPAVAALTNDDNRGKARIAAAALAAAAATPMPLLNRSHIPVLGHGSAPTVTTQTVTTTLPVQNDQTLSSIPNSAHATAPSPETSSTSYARGPSLAFLLSSNSQESQEGKQAIEIYKNEKIEPEIETPRTIFKGEETEPETEQEEAQNVAVNKDSSAKNENPAKVSDPLNDETDNSSTDRMPTMEKVDSEVETETEAEPKTEEKIILDNQIPHRVDPDSGLIGCICGSTEDDGYTVQCDRCFRWQHVACIDPVAISDENAVYWCYLCNPTAGTRKKRAIQDSKTNKRRRGPNTPPLLDASNEDNSIPNTDNRTKGSRSTTPKAPEERSIPKEKRRAKTIKELEESDDSLMFKENPETLYYSIDSNEYNDKLVKTFVEQLPSSSSLQEQSMTNLSNAKLDKALDQISSRLNVRTYSENGKQKFNGISKLGLFLDDDAEPNSYVISMLGKVEFKQTYVEDRTNQYSIWGVEKPNVFFHPSLPVVFDARGLGGKSRFIRKSCFPNCEIKTVLTKDGKGCYFVVTTTKEIKAGTELTLPWNWDRNSPMRSILEGLPFDRIEAHKKPQLVRAVENILNFCECACAIPANCGLFKVRKATSYLFRSTRKTNQSNLSNGPVNSLNKYDEIYKTENFSDHIPIQTRLRNRTLQIDKLASNETLVDKTESTSAEKSEGDNNGNSLNENAFVNKRSKSNQSILDRPRELLPYIYRILKEAQRKRNSIKDTGTKLSERSNDMKPTIESTSGSIDDFPTPVLLLNDPVERTKPGIKSASPSGKEVKEKKKFSLADYMKKKNNGIIYTEVSH</sequence>
<dbReference type="RefSeq" id="XP_002489372.1">
    <property type="nucleotide sequence ID" value="XM_002489327.1"/>
</dbReference>
<feature type="compositionally biased region" description="Polar residues" evidence="5">
    <location>
        <begin position="126"/>
        <end position="136"/>
    </location>
</feature>
<dbReference type="GO" id="GO:0034967">
    <property type="term" value="C:Set3 complex"/>
    <property type="evidence" value="ECO:0007669"/>
    <property type="project" value="TreeGrafter"/>
</dbReference>
<dbReference type="eggNOG" id="KOG1844">
    <property type="taxonomic scope" value="Eukaryota"/>
</dbReference>
<dbReference type="KEGG" id="ppa:PAS_chr1-3_0037"/>
<reference evidence="7 8" key="1">
    <citation type="journal article" date="2009" name="Nat. Biotechnol.">
        <title>Genome sequence of the recombinant protein production host Pichia pastoris.</title>
        <authorList>
            <person name="De Schutter K."/>
            <person name="Lin Y.C."/>
            <person name="Tiels P."/>
            <person name="Van Hecke A."/>
            <person name="Glinka S."/>
            <person name="Weber-Lehmann J."/>
            <person name="Rouze P."/>
            <person name="Van de Peer Y."/>
            <person name="Callewaert N."/>
        </authorList>
    </citation>
    <scope>NUCLEOTIDE SEQUENCE [LARGE SCALE GENOMIC DNA]</scope>
    <source>
        <strain evidence="8">GS115 / ATCC 20864</strain>
    </source>
</reference>
<dbReference type="EMBL" id="FN392319">
    <property type="protein sequence ID" value="CAY67088.1"/>
    <property type="molecule type" value="Genomic_DNA"/>
</dbReference>
<dbReference type="Gene3D" id="2.170.270.10">
    <property type="entry name" value="SET domain"/>
    <property type="match status" value="1"/>
</dbReference>
<dbReference type="Pfam" id="PF20826">
    <property type="entry name" value="PHD_5"/>
    <property type="match status" value="1"/>
</dbReference>
<dbReference type="InterPro" id="IPR013083">
    <property type="entry name" value="Znf_RING/FYVE/PHD"/>
</dbReference>
<evidence type="ECO:0000256" key="1">
    <source>
        <dbReference type="ARBA" id="ARBA00022723"/>
    </source>
</evidence>
<dbReference type="GO" id="GO:0006325">
    <property type="term" value="P:chromatin organization"/>
    <property type="evidence" value="ECO:0007669"/>
    <property type="project" value="UniProtKB-KW"/>
</dbReference>
<feature type="compositionally biased region" description="Low complexity" evidence="5">
    <location>
        <begin position="74"/>
        <end position="103"/>
    </location>
</feature>
<dbReference type="PROSITE" id="PS50280">
    <property type="entry name" value="SET"/>
    <property type="match status" value="1"/>
</dbReference>
<feature type="compositionally biased region" description="Polar residues" evidence="5">
    <location>
        <begin position="821"/>
        <end position="831"/>
    </location>
</feature>
<feature type="region of interest" description="Disordered" evidence="5">
    <location>
        <begin position="72"/>
        <end position="162"/>
    </location>
</feature>
<dbReference type="Gene3D" id="3.30.40.10">
    <property type="entry name" value="Zinc/RING finger domain, C3HC4 (zinc finger)"/>
    <property type="match status" value="1"/>
</dbReference>
<dbReference type="InterPro" id="IPR001214">
    <property type="entry name" value="SET_dom"/>
</dbReference>
<dbReference type="AlphaFoldDB" id="C4QV18"/>
<dbReference type="InParanoid" id="C4QV18"/>
<feature type="compositionally biased region" description="Basic and acidic residues" evidence="5">
    <location>
        <begin position="806"/>
        <end position="820"/>
    </location>
</feature>
<dbReference type="SMART" id="SM00249">
    <property type="entry name" value="PHD"/>
    <property type="match status" value="1"/>
</dbReference>
<feature type="compositionally biased region" description="Polar residues" evidence="5">
    <location>
        <begin position="143"/>
        <end position="152"/>
    </location>
</feature>
<keyword evidence="3" id="KW-0862">Zinc</keyword>
<feature type="compositionally biased region" description="Low complexity" evidence="5">
    <location>
        <begin position="26"/>
        <end position="48"/>
    </location>
</feature>
<keyword evidence="2" id="KW-0863">Zinc-finger</keyword>
<evidence type="ECO:0000256" key="5">
    <source>
        <dbReference type="SAM" id="MobiDB-lite"/>
    </source>
</evidence>
<dbReference type="Proteomes" id="UP000000314">
    <property type="component" value="Chromosome 1"/>
</dbReference>
<evidence type="ECO:0000256" key="3">
    <source>
        <dbReference type="ARBA" id="ARBA00022833"/>
    </source>
</evidence>
<dbReference type="STRING" id="644223.C4QV18"/>
<dbReference type="SUPFAM" id="SSF82199">
    <property type="entry name" value="SET domain"/>
    <property type="match status" value="1"/>
</dbReference>
<organism evidence="7 8">
    <name type="scientific">Komagataella phaffii (strain GS115 / ATCC 20864)</name>
    <name type="common">Yeast</name>
    <name type="synonym">Pichia pastoris</name>
    <dbReference type="NCBI Taxonomy" id="644223"/>
    <lineage>
        <taxon>Eukaryota</taxon>
        <taxon>Fungi</taxon>
        <taxon>Dikarya</taxon>
        <taxon>Ascomycota</taxon>
        <taxon>Saccharomycotina</taxon>
        <taxon>Pichiomycetes</taxon>
        <taxon>Pichiales</taxon>
        <taxon>Pichiaceae</taxon>
        <taxon>Komagataella</taxon>
    </lineage>
</organism>
<feature type="domain" description="SET" evidence="6">
    <location>
        <begin position="558"/>
        <end position="688"/>
    </location>
</feature>
<dbReference type="InterPro" id="IPR046341">
    <property type="entry name" value="SET_dom_sf"/>
</dbReference>
<accession>C4QV18</accession>
<feature type="region of interest" description="Disordered" evidence="5">
    <location>
        <begin position="1"/>
        <end position="58"/>
    </location>
</feature>
<evidence type="ECO:0000256" key="2">
    <source>
        <dbReference type="ARBA" id="ARBA00022771"/>
    </source>
</evidence>
<dbReference type="Pfam" id="PF00856">
    <property type="entry name" value="SET"/>
    <property type="match status" value="1"/>
</dbReference>
<evidence type="ECO:0000259" key="6">
    <source>
        <dbReference type="PROSITE" id="PS50280"/>
    </source>
</evidence>
<feature type="compositionally biased region" description="Basic and acidic residues" evidence="5">
    <location>
        <begin position="267"/>
        <end position="287"/>
    </location>
</feature>
<dbReference type="InterPro" id="IPR019786">
    <property type="entry name" value="Zinc_finger_PHD-type_CS"/>
</dbReference>
<dbReference type="GeneID" id="8197349"/>
<dbReference type="HOGENOM" id="CLU_016512_0_0_1"/>
<feature type="region of interest" description="Disordered" evidence="5">
    <location>
        <begin position="873"/>
        <end position="926"/>
    </location>
</feature>
<dbReference type="GO" id="GO:0070210">
    <property type="term" value="C:Rpd3L-Expanded complex"/>
    <property type="evidence" value="ECO:0007669"/>
    <property type="project" value="TreeGrafter"/>
</dbReference>
<dbReference type="InterPro" id="IPR011011">
    <property type="entry name" value="Znf_FYVE_PHD"/>
</dbReference>
<dbReference type="PANTHER" id="PTHR46462:SF3">
    <property type="entry name" value="UPSET, ISOFORM A"/>
    <property type="match status" value="1"/>
</dbReference>
<feature type="region of interest" description="Disordered" evidence="5">
    <location>
        <begin position="806"/>
        <end position="840"/>
    </location>
</feature>
<gene>
    <name evidence="7" type="ordered locus">PAS_chr1-3_0037</name>
</gene>
<evidence type="ECO:0000313" key="7">
    <source>
        <dbReference type="EMBL" id="CAY67088.1"/>
    </source>
</evidence>
<keyword evidence="8" id="KW-1185">Reference proteome</keyword>
<evidence type="ECO:0000256" key="4">
    <source>
        <dbReference type="ARBA" id="ARBA00022853"/>
    </source>
</evidence>
<evidence type="ECO:0000313" key="8">
    <source>
        <dbReference type="Proteomes" id="UP000000314"/>
    </source>
</evidence>
<keyword evidence="1" id="KW-0479">Metal-binding</keyword>
<dbReference type="SUPFAM" id="SSF57903">
    <property type="entry name" value="FYVE/PHD zinc finger"/>
    <property type="match status" value="1"/>
</dbReference>
<feature type="compositionally biased region" description="Polar residues" evidence="5">
    <location>
        <begin position="453"/>
        <end position="472"/>
    </location>
</feature>
<feature type="region of interest" description="Disordered" evidence="5">
    <location>
        <begin position="216"/>
        <end position="352"/>
    </location>
</feature>
<dbReference type="GO" id="GO:0008270">
    <property type="term" value="F:zinc ion binding"/>
    <property type="evidence" value="ECO:0007669"/>
    <property type="project" value="UniProtKB-KW"/>
</dbReference>
<feature type="region of interest" description="Disordered" evidence="5">
    <location>
        <begin position="426"/>
        <end position="487"/>
    </location>
</feature>
<dbReference type="OMA" id="RLPWEWD"/>
<dbReference type="InterPro" id="IPR001965">
    <property type="entry name" value="Znf_PHD"/>
</dbReference>
<dbReference type="OrthoDB" id="20872at2759"/>
<keyword evidence="4" id="KW-0156">Chromatin regulator</keyword>
<dbReference type="PROSITE" id="PS01359">
    <property type="entry name" value="ZF_PHD_1"/>
    <property type="match status" value="1"/>
</dbReference>
<dbReference type="SMR" id="C4QV18"/>
<dbReference type="SMART" id="SM00317">
    <property type="entry name" value="SET"/>
    <property type="match status" value="1"/>
</dbReference>